<gene>
    <name evidence="1" type="ORF">MEUPH1_LOCUS8655</name>
</gene>
<organism evidence="1 2">
    <name type="scientific">Macrosiphum euphorbiae</name>
    <name type="common">potato aphid</name>
    <dbReference type="NCBI Taxonomy" id="13131"/>
    <lineage>
        <taxon>Eukaryota</taxon>
        <taxon>Metazoa</taxon>
        <taxon>Ecdysozoa</taxon>
        <taxon>Arthropoda</taxon>
        <taxon>Hexapoda</taxon>
        <taxon>Insecta</taxon>
        <taxon>Pterygota</taxon>
        <taxon>Neoptera</taxon>
        <taxon>Paraneoptera</taxon>
        <taxon>Hemiptera</taxon>
        <taxon>Sternorrhyncha</taxon>
        <taxon>Aphidomorpha</taxon>
        <taxon>Aphidoidea</taxon>
        <taxon>Aphididae</taxon>
        <taxon>Macrosiphini</taxon>
        <taxon>Macrosiphum</taxon>
    </lineage>
</organism>
<keyword evidence="2" id="KW-1185">Reference proteome</keyword>
<dbReference type="Proteomes" id="UP001160148">
    <property type="component" value="Unassembled WGS sequence"/>
</dbReference>
<comment type="caution">
    <text evidence="1">The sequence shown here is derived from an EMBL/GenBank/DDBJ whole genome shotgun (WGS) entry which is preliminary data.</text>
</comment>
<dbReference type="EMBL" id="CARXXK010000002">
    <property type="protein sequence ID" value="CAI6352409.1"/>
    <property type="molecule type" value="Genomic_DNA"/>
</dbReference>
<evidence type="ECO:0000313" key="1">
    <source>
        <dbReference type="EMBL" id="CAI6352409.1"/>
    </source>
</evidence>
<accession>A0AAV0W977</accession>
<name>A0AAV0W977_9HEMI</name>
<sequence length="88" mass="10090">MDERPFQSLLEMIRPKITKQDTNMRLSVTAEERLIVTLKYLATGNSYEDLKFTSAISPQIIGKIVPETCMAIYEALKNDYLKVSKYAL</sequence>
<proteinExistence type="predicted"/>
<dbReference type="AlphaFoldDB" id="A0AAV0W977"/>
<reference evidence="1 2" key="1">
    <citation type="submission" date="2023-01" db="EMBL/GenBank/DDBJ databases">
        <authorList>
            <person name="Whitehead M."/>
        </authorList>
    </citation>
    <scope>NUCLEOTIDE SEQUENCE [LARGE SCALE GENOMIC DNA]</scope>
</reference>
<evidence type="ECO:0000313" key="2">
    <source>
        <dbReference type="Proteomes" id="UP001160148"/>
    </source>
</evidence>
<protein>
    <submittedName>
        <fullName evidence="1">Uncharacterized protein</fullName>
    </submittedName>
</protein>